<sequence length="318" mass="37246">MGANYMENKTLHITNGGALTNYLVELEFQGEILTWEEMLCEGPTIEHINSPEFIDTRLKFLREFYDIEADTDKLKKDISVLDNTEHYNEIILWFEYDLFCHINLIGVINLLLQKKIDLPLFLVCSGRIHGVKELKSLTELSSSQLSDHYEARVRLTAEDKDLVRTIWQLYNGKDHNLIKPYIVKHSSFEYLSNCLKAHLQRFPNSINGLNELELNILKIIDTRSIHTKNHLLGYALNFQGFYGYSDMQFERIIERLSIFYIEEEHSLTLNEDGKKALNFEENFESRLSDPMIYGGIHKNKFYFDTKLNKLINVTNYAD</sequence>
<dbReference type="Proteomes" id="UP000016160">
    <property type="component" value="Chromosome"/>
</dbReference>
<dbReference type="eggNOG" id="ENOG502Z84S">
    <property type="taxonomic scope" value="Bacteria"/>
</dbReference>
<accession>T2KN28</accession>
<dbReference type="HOGENOM" id="CLU_057511_1_0_10"/>
<dbReference type="EMBL" id="HG315671">
    <property type="protein sequence ID" value="CDF79389.1"/>
    <property type="molecule type" value="Genomic_DNA"/>
</dbReference>
<evidence type="ECO:0000313" key="1">
    <source>
        <dbReference type="EMBL" id="CDF79389.1"/>
    </source>
</evidence>
<protein>
    <recommendedName>
        <fullName evidence="3">DUF1835 domain-containing protein</fullName>
    </recommendedName>
</protein>
<gene>
    <name evidence="1" type="ORF">BN863_16770</name>
</gene>
<keyword evidence="2" id="KW-1185">Reference proteome</keyword>
<dbReference type="STRING" id="1347342.BN863_16770"/>
<proteinExistence type="predicted"/>
<dbReference type="PATRIC" id="fig|1347342.6.peg.1682"/>
<evidence type="ECO:0000313" key="2">
    <source>
        <dbReference type="Proteomes" id="UP000016160"/>
    </source>
</evidence>
<evidence type="ECO:0008006" key="3">
    <source>
        <dbReference type="Google" id="ProtNLM"/>
    </source>
</evidence>
<reference evidence="1 2" key="1">
    <citation type="journal article" date="2013" name="Appl. Environ. Microbiol.">
        <title>The genome of the alga-associated marine flavobacterium Formosa agariphila KMM 3901T reveals a broad potential for degradation of algal polysaccharides.</title>
        <authorList>
            <person name="Mann A.J."/>
            <person name="Hahnke R.L."/>
            <person name="Huang S."/>
            <person name="Werner J."/>
            <person name="Xing P."/>
            <person name="Barbeyron T."/>
            <person name="Huettel B."/>
            <person name="Stueber K."/>
            <person name="Reinhardt R."/>
            <person name="Harder J."/>
            <person name="Gloeckner F.O."/>
            <person name="Amann R.I."/>
            <person name="Teeling H."/>
        </authorList>
    </citation>
    <scope>NUCLEOTIDE SEQUENCE [LARGE SCALE GENOMIC DNA]</scope>
    <source>
        <strain evidence="2">DSM 15362 / KCTC 12365 / LMG 23005 / KMM 3901</strain>
    </source>
</reference>
<name>T2KN28_FORAG</name>
<dbReference type="AlphaFoldDB" id="T2KN28"/>
<organism evidence="1 2">
    <name type="scientific">Formosa agariphila (strain DSM 15362 / KCTC 12365 / LMG 23005 / KMM 3901 / M-2Alg 35-1)</name>
    <dbReference type="NCBI Taxonomy" id="1347342"/>
    <lineage>
        <taxon>Bacteria</taxon>
        <taxon>Pseudomonadati</taxon>
        <taxon>Bacteroidota</taxon>
        <taxon>Flavobacteriia</taxon>
        <taxon>Flavobacteriales</taxon>
        <taxon>Flavobacteriaceae</taxon>
        <taxon>Formosa</taxon>
    </lineage>
</organism>